<organism evidence="2 3">
    <name type="scientific">Heterocephalus glaber</name>
    <name type="common">Naked mole rat</name>
    <dbReference type="NCBI Taxonomy" id="10181"/>
    <lineage>
        <taxon>Eukaryota</taxon>
        <taxon>Metazoa</taxon>
        <taxon>Chordata</taxon>
        <taxon>Craniata</taxon>
        <taxon>Vertebrata</taxon>
        <taxon>Euteleostomi</taxon>
        <taxon>Mammalia</taxon>
        <taxon>Eutheria</taxon>
        <taxon>Euarchontoglires</taxon>
        <taxon>Glires</taxon>
        <taxon>Rodentia</taxon>
        <taxon>Hystricomorpha</taxon>
        <taxon>Bathyergidae</taxon>
        <taxon>Heterocephalus</taxon>
    </lineage>
</organism>
<dbReference type="Proteomes" id="UP000006813">
    <property type="component" value="Unassembled WGS sequence"/>
</dbReference>
<reference evidence="2 3" key="1">
    <citation type="journal article" date="2011" name="Nature">
        <title>Genome sequencing reveals insights into physiology and longevity of the naked mole rat.</title>
        <authorList>
            <person name="Kim E.B."/>
            <person name="Fang X."/>
            <person name="Fushan A.A."/>
            <person name="Huang Z."/>
            <person name="Lobanov A.V."/>
            <person name="Han L."/>
            <person name="Marino S.M."/>
            <person name="Sun X."/>
            <person name="Turanov A.A."/>
            <person name="Yang P."/>
            <person name="Yim S.H."/>
            <person name="Zhao X."/>
            <person name="Kasaikina M.V."/>
            <person name="Stoletzki N."/>
            <person name="Peng C."/>
            <person name="Polak P."/>
            <person name="Xiong Z."/>
            <person name="Kiezun A."/>
            <person name="Zhu Y."/>
            <person name="Chen Y."/>
            <person name="Kryukov G.V."/>
            <person name="Zhang Q."/>
            <person name="Peshkin L."/>
            <person name="Yang L."/>
            <person name="Bronson R.T."/>
            <person name="Buffenstein R."/>
            <person name="Wang B."/>
            <person name="Han C."/>
            <person name="Li Q."/>
            <person name="Chen L."/>
            <person name="Zhao W."/>
            <person name="Sunyaev S.R."/>
            <person name="Park T.J."/>
            <person name="Zhang G."/>
            <person name="Wang J."/>
            <person name="Gladyshev V.N."/>
        </authorList>
    </citation>
    <scope>NUCLEOTIDE SEQUENCE [LARGE SCALE GENOMIC DNA]</scope>
</reference>
<sequence length="92" mass="9694">MLATRDTGVMNPGCIQPRQVTTSPKEEVAGALTAVQPPPHLTVTAGTWAAQGDLFGPRLSRDEAWIPSPECQAAVSSAMKVHISVLLKGTDE</sequence>
<gene>
    <name evidence="2" type="ORF">GW7_19517</name>
</gene>
<dbReference type="EMBL" id="JH173140">
    <property type="protein sequence ID" value="EHB15959.1"/>
    <property type="molecule type" value="Genomic_DNA"/>
</dbReference>
<dbReference type="InParanoid" id="G5C347"/>
<evidence type="ECO:0000313" key="3">
    <source>
        <dbReference type="Proteomes" id="UP000006813"/>
    </source>
</evidence>
<proteinExistence type="predicted"/>
<feature type="region of interest" description="Disordered" evidence="1">
    <location>
        <begin position="1"/>
        <end position="26"/>
    </location>
</feature>
<name>G5C347_HETGA</name>
<evidence type="ECO:0000256" key="1">
    <source>
        <dbReference type="SAM" id="MobiDB-lite"/>
    </source>
</evidence>
<protein>
    <submittedName>
        <fullName evidence="2">Uncharacterized protein</fullName>
    </submittedName>
</protein>
<evidence type="ECO:0000313" key="2">
    <source>
        <dbReference type="EMBL" id="EHB15959.1"/>
    </source>
</evidence>
<accession>G5C347</accession>
<dbReference type="AlphaFoldDB" id="G5C347"/>